<name>A0A7L9UM84_BIFLL</name>
<dbReference type="EMBL" id="CP062943">
    <property type="protein sequence ID" value="QOL56213.1"/>
    <property type="molecule type" value="Genomic_DNA"/>
</dbReference>
<evidence type="ECO:0000313" key="2">
    <source>
        <dbReference type="Proteomes" id="UP000593918"/>
    </source>
</evidence>
<protein>
    <submittedName>
        <fullName evidence="1">Uncharacterized protein</fullName>
    </submittedName>
</protein>
<accession>A0A7L9UM84</accession>
<dbReference type="AlphaFoldDB" id="A0A7L9UM84"/>
<gene>
    <name evidence="1" type="ORF">BL5915_03265</name>
</gene>
<evidence type="ECO:0000313" key="1">
    <source>
        <dbReference type="EMBL" id="QOL56213.1"/>
    </source>
</evidence>
<organism evidence="1 2">
    <name type="scientific">Bifidobacterium longum subsp. longum</name>
    <dbReference type="NCBI Taxonomy" id="1679"/>
    <lineage>
        <taxon>Bacteria</taxon>
        <taxon>Bacillati</taxon>
        <taxon>Actinomycetota</taxon>
        <taxon>Actinomycetes</taxon>
        <taxon>Bifidobacteriales</taxon>
        <taxon>Bifidobacteriaceae</taxon>
        <taxon>Bifidobacterium</taxon>
    </lineage>
</organism>
<proteinExistence type="predicted"/>
<reference evidence="1 2" key="1">
    <citation type="submission" date="2020-10" db="EMBL/GenBank/DDBJ databases">
        <title>Genome sequencing of Bifidobacterium longum subsp. longum KCTC 5915.</title>
        <authorList>
            <person name="Kim J."/>
        </authorList>
    </citation>
    <scope>NUCLEOTIDE SEQUENCE [LARGE SCALE GENOMIC DNA]</scope>
    <source>
        <strain evidence="1 2">KCTC 5915</strain>
    </source>
</reference>
<dbReference type="Proteomes" id="UP000593918">
    <property type="component" value="Chromosome"/>
</dbReference>
<sequence length="189" mass="21062">MEISDILTSYGVDEEKAQYLVSRYEHGYAWDSFTPGKQPIAATQRKTLYSVETVKTYEDGSIAVSTVPNFEALADAPQTRGITGCQYRQSGSTRYWKNCDGTVNLAVISMGFNFNYQNVNHSNPKITHYGPYHHHIIGGALSNFRFNRISDSQVRLSADLDVAFGGFPAGWTAWMQVNVTGDNAWTSNN</sequence>